<feature type="transmembrane region" description="Helical" evidence="8">
    <location>
        <begin position="280"/>
        <end position="302"/>
    </location>
</feature>
<comment type="similarity">
    <text evidence="2">Belongs to the binding-protein-dependent transport system permease family. FecCD subfamily.</text>
</comment>
<keyword evidence="7 8" id="KW-0472">Membrane</keyword>
<dbReference type="AlphaFoldDB" id="A0A1I6UBP8"/>
<keyword evidence="5 8" id="KW-0812">Transmembrane</keyword>
<dbReference type="PANTHER" id="PTHR30472:SF1">
    <property type="entry name" value="FE(3+) DICITRATE TRANSPORT SYSTEM PERMEASE PROTEIN FECC-RELATED"/>
    <property type="match status" value="1"/>
</dbReference>
<feature type="transmembrane region" description="Helical" evidence="8">
    <location>
        <begin position="237"/>
        <end position="268"/>
    </location>
</feature>
<evidence type="ECO:0000256" key="3">
    <source>
        <dbReference type="ARBA" id="ARBA00022448"/>
    </source>
</evidence>
<feature type="transmembrane region" description="Helical" evidence="8">
    <location>
        <begin position="308"/>
        <end position="326"/>
    </location>
</feature>
<dbReference type="PANTHER" id="PTHR30472">
    <property type="entry name" value="FERRIC ENTEROBACTIN TRANSPORT SYSTEM PERMEASE PROTEIN"/>
    <property type="match status" value="1"/>
</dbReference>
<evidence type="ECO:0000256" key="7">
    <source>
        <dbReference type="ARBA" id="ARBA00023136"/>
    </source>
</evidence>
<evidence type="ECO:0000256" key="4">
    <source>
        <dbReference type="ARBA" id="ARBA00022475"/>
    </source>
</evidence>
<comment type="subcellular location">
    <subcellularLocation>
        <location evidence="1">Cell membrane</location>
        <topology evidence="1">Multi-pass membrane protein</topology>
    </subcellularLocation>
</comment>
<keyword evidence="6 8" id="KW-1133">Transmembrane helix</keyword>
<feature type="transmembrane region" description="Helical" evidence="8">
    <location>
        <begin position="15"/>
        <end position="37"/>
    </location>
</feature>
<keyword evidence="3" id="KW-0813">Transport</keyword>
<reference evidence="10" key="1">
    <citation type="submission" date="2016-10" db="EMBL/GenBank/DDBJ databases">
        <authorList>
            <person name="Varghese N."/>
            <person name="Submissions S."/>
        </authorList>
    </citation>
    <scope>NUCLEOTIDE SEQUENCE [LARGE SCALE GENOMIC DNA]</scope>
    <source>
        <strain evidence="10">DSM 23422</strain>
    </source>
</reference>
<dbReference type="Proteomes" id="UP000199239">
    <property type="component" value="Unassembled WGS sequence"/>
</dbReference>
<dbReference type="GO" id="GO:0022857">
    <property type="term" value="F:transmembrane transporter activity"/>
    <property type="evidence" value="ECO:0007669"/>
    <property type="project" value="InterPro"/>
</dbReference>
<dbReference type="Pfam" id="PF01032">
    <property type="entry name" value="FecCD"/>
    <property type="match status" value="1"/>
</dbReference>
<dbReference type="RefSeq" id="WP_175498562.1">
    <property type="nucleotide sequence ID" value="NZ_FPAJ01000004.1"/>
</dbReference>
<sequence>MPAKTNGNVMSRASFAFNLVLLCLGLCFCTALSLRFGAAPVTLEALLNDTLGLLESRMFRTVCAICVGAALAISGLMLQALTGNPLADPGITGINAGAALAAIVLAYFAPFSSGMAILLAASLGAGFAGYLLWHLAGADPVSGAGGIALRLPLAGLAIETLCLALATALILTDAEMQARYLRWISGAIPVVARTEIAPLAVISVLLVAGYFTCERLELLSLGAEQSASLGRNPNRTIALVLACVTMLSGASVAIAGPLAFLGLLVPFVARGLAAGSLRRAYLFALPLGASALVLADTIGRVIARPGEVHAGIIASLLGGPALIMVLRRVLRPARWHAA</sequence>
<dbReference type="EMBL" id="FPAJ01000004">
    <property type="protein sequence ID" value="SFS98862.1"/>
    <property type="molecule type" value="Genomic_DNA"/>
</dbReference>
<evidence type="ECO:0000256" key="2">
    <source>
        <dbReference type="ARBA" id="ARBA00007935"/>
    </source>
</evidence>
<keyword evidence="4" id="KW-1003">Cell membrane</keyword>
<dbReference type="GO" id="GO:0033214">
    <property type="term" value="P:siderophore-iron import into cell"/>
    <property type="evidence" value="ECO:0007669"/>
    <property type="project" value="TreeGrafter"/>
</dbReference>
<dbReference type="InterPro" id="IPR000522">
    <property type="entry name" value="ABC_transptr_permease_BtuC"/>
</dbReference>
<feature type="transmembrane region" description="Helical" evidence="8">
    <location>
        <begin position="147"/>
        <end position="171"/>
    </location>
</feature>
<feature type="transmembrane region" description="Helical" evidence="8">
    <location>
        <begin position="90"/>
        <end position="109"/>
    </location>
</feature>
<dbReference type="GO" id="GO:0005886">
    <property type="term" value="C:plasma membrane"/>
    <property type="evidence" value="ECO:0007669"/>
    <property type="project" value="UniProtKB-SubCell"/>
</dbReference>
<dbReference type="CDD" id="cd06550">
    <property type="entry name" value="TM_ABC_iron-siderophores_like"/>
    <property type="match status" value="1"/>
</dbReference>
<evidence type="ECO:0000256" key="8">
    <source>
        <dbReference type="SAM" id="Phobius"/>
    </source>
</evidence>
<evidence type="ECO:0000256" key="1">
    <source>
        <dbReference type="ARBA" id="ARBA00004651"/>
    </source>
</evidence>
<accession>A0A1I6UBP8</accession>
<evidence type="ECO:0000256" key="5">
    <source>
        <dbReference type="ARBA" id="ARBA00022692"/>
    </source>
</evidence>
<dbReference type="SUPFAM" id="SSF81345">
    <property type="entry name" value="ABC transporter involved in vitamin B12 uptake, BtuC"/>
    <property type="match status" value="1"/>
</dbReference>
<evidence type="ECO:0000256" key="6">
    <source>
        <dbReference type="ARBA" id="ARBA00022989"/>
    </source>
</evidence>
<feature type="transmembrane region" description="Helical" evidence="8">
    <location>
        <begin position="116"/>
        <end position="135"/>
    </location>
</feature>
<dbReference type="Gene3D" id="1.10.3470.10">
    <property type="entry name" value="ABC transporter involved in vitamin B12 uptake, BtuC"/>
    <property type="match status" value="1"/>
</dbReference>
<organism evidence="9 10">
    <name type="scientific">Sulfitobacter marinus</name>
    <dbReference type="NCBI Taxonomy" id="394264"/>
    <lineage>
        <taxon>Bacteria</taxon>
        <taxon>Pseudomonadati</taxon>
        <taxon>Pseudomonadota</taxon>
        <taxon>Alphaproteobacteria</taxon>
        <taxon>Rhodobacterales</taxon>
        <taxon>Roseobacteraceae</taxon>
        <taxon>Sulfitobacter</taxon>
    </lineage>
</organism>
<proteinExistence type="inferred from homology"/>
<feature type="transmembrane region" description="Helical" evidence="8">
    <location>
        <begin position="183"/>
        <end position="211"/>
    </location>
</feature>
<feature type="transmembrane region" description="Helical" evidence="8">
    <location>
        <begin position="58"/>
        <end position="78"/>
    </location>
</feature>
<evidence type="ECO:0000313" key="10">
    <source>
        <dbReference type="Proteomes" id="UP000199239"/>
    </source>
</evidence>
<keyword evidence="10" id="KW-1185">Reference proteome</keyword>
<dbReference type="InterPro" id="IPR037294">
    <property type="entry name" value="ABC_BtuC-like"/>
</dbReference>
<gene>
    <name evidence="9" type="ORF">SAMN04488040_2626</name>
</gene>
<protein>
    <submittedName>
        <fullName evidence="9">Iron complex transport system permease protein</fullName>
    </submittedName>
</protein>
<dbReference type="STRING" id="394264.SAMN04488040_2626"/>
<name>A0A1I6UBP8_9RHOB</name>
<evidence type="ECO:0000313" key="9">
    <source>
        <dbReference type="EMBL" id="SFS98862.1"/>
    </source>
</evidence>